<protein>
    <recommendedName>
        <fullName evidence="3">Transposase</fullName>
    </recommendedName>
</protein>
<keyword evidence="2" id="KW-1185">Reference proteome</keyword>
<sequence length="74" mass="8288">MAKAGTSSRPAERDPICRLDDIAIEKRWQGEWLKLARVLPSGCWSGATTASLGSFVADRVMRRLFSEVKCDLEF</sequence>
<dbReference type="RefSeq" id="WP_320212920.1">
    <property type="nucleotide sequence ID" value="NZ_JAVIIS010000005.1"/>
</dbReference>
<organism evidence="1 2">
    <name type="scientific">Mesorhizobium australafricanum</name>
    <dbReference type="NCBI Taxonomy" id="3072311"/>
    <lineage>
        <taxon>Bacteria</taxon>
        <taxon>Pseudomonadati</taxon>
        <taxon>Pseudomonadota</taxon>
        <taxon>Alphaproteobacteria</taxon>
        <taxon>Hyphomicrobiales</taxon>
        <taxon>Phyllobacteriaceae</taxon>
        <taxon>Mesorhizobium</taxon>
    </lineage>
</organism>
<dbReference type="EMBL" id="JAVIIS010000005">
    <property type="protein sequence ID" value="MDX8439024.1"/>
    <property type="molecule type" value="Genomic_DNA"/>
</dbReference>
<name>A0ABU4WTB7_9HYPH</name>
<gene>
    <name evidence="1" type="ORF">RFM51_05420</name>
</gene>
<proteinExistence type="predicted"/>
<evidence type="ECO:0000313" key="2">
    <source>
        <dbReference type="Proteomes" id="UP001272097"/>
    </source>
</evidence>
<comment type="caution">
    <text evidence="1">The sequence shown here is derived from an EMBL/GenBank/DDBJ whole genome shotgun (WGS) entry which is preliminary data.</text>
</comment>
<accession>A0ABU4WTB7</accession>
<reference evidence="1 2" key="1">
    <citation type="submission" date="2023-08" db="EMBL/GenBank/DDBJ databases">
        <title>Implementing the SeqCode for naming new Mesorhizobium species isolated from Vachellia karroo root nodules.</title>
        <authorList>
            <person name="Van Lill M."/>
        </authorList>
    </citation>
    <scope>NUCLEOTIDE SEQUENCE [LARGE SCALE GENOMIC DNA]</scope>
    <source>
        <strain evidence="1 2">VK3E</strain>
    </source>
</reference>
<evidence type="ECO:0008006" key="3">
    <source>
        <dbReference type="Google" id="ProtNLM"/>
    </source>
</evidence>
<dbReference type="Proteomes" id="UP001272097">
    <property type="component" value="Unassembled WGS sequence"/>
</dbReference>
<evidence type="ECO:0000313" key="1">
    <source>
        <dbReference type="EMBL" id="MDX8439024.1"/>
    </source>
</evidence>